<comment type="caution">
    <text evidence="1">The sequence shown here is derived from an EMBL/GenBank/DDBJ whole genome shotgun (WGS) entry which is preliminary data.</text>
</comment>
<reference evidence="1" key="1">
    <citation type="submission" date="2022-07" db="EMBL/GenBank/DDBJ databases">
        <title>Phylogenomic reconstructions and comparative analyses of Kickxellomycotina fungi.</title>
        <authorList>
            <person name="Reynolds N.K."/>
            <person name="Stajich J.E."/>
            <person name="Barry K."/>
            <person name="Grigoriev I.V."/>
            <person name="Crous P."/>
            <person name="Smith M.E."/>
        </authorList>
    </citation>
    <scope>NUCLEOTIDE SEQUENCE</scope>
    <source>
        <strain evidence="1">CBS 190363</strain>
    </source>
</reference>
<sequence>MAAAHFWPPMWEQRRICIARALYAHKVGRVLEVGCGEGNILSFLVAPASDDEYPMTHLYGIDISADALSQACDQLKPTDQDARDLRVDELRVDLLCGSAMAPAAPITVDAVVCSEVIEHVQESEVPALTHAVLGVYRPQLAIFTTPNAEFNVNFPALCYGTPEARFRDADHKFEWTRDEFSQWAQAAADHYGYQVELRGIGMTMRNASTEFVSCGGCSQMALFVRKEEAPLAVEPPPGLVLEPCAELVPFASFEYPVYAQPPLPDTQLLGFVLETVRFIVDEQRAFELADLWSVLEVRHHFKRRLTLQTWLSDNPQHFAPVCQQTPARRFALTST</sequence>
<protein>
    <submittedName>
        <fullName evidence="1">Uncharacterized protein</fullName>
    </submittedName>
</protein>
<proteinExistence type="predicted"/>
<dbReference type="Proteomes" id="UP001139981">
    <property type="component" value="Unassembled WGS sequence"/>
</dbReference>
<accession>A0ACC1M5S8</accession>
<organism evidence="1 2">
    <name type="scientific">Coemansia aciculifera</name>
    <dbReference type="NCBI Taxonomy" id="417176"/>
    <lineage>
        <taxon>Eukaryota</taxon>
        <taxon>Fungi</taxon>
        <taxon>Fungi incertae sedis</taxon>
        <taxon>Zoopagomycota</taxon>
        <taxon>Kickxellomycotina</taxon>
        <taxon>Kickxellomycetes</taxon>
        <taxon>Kickxellales</taxon>
        <taxon>Kickxellaceae</taxon>
        <taxon>Coemansia</taxon>
    </lineage>
</organism>
<dbReference type="EMBL" id="JANBVB010000183">
    <property type="protein sequence ID" value="KAJ2896601.1"/>
    <property type="molecule type" value="Genomic_DNA"/>
</dbReference>
<name>A0ACC1M5S8_9FUNG</name>
<evidence type="ECO:0000313" key="1">
    <source>
        <dbReference type="EMBL" id="KAJ2896601.1"/>
    </source>
</evidence>
<gene>
    <name evidence="1" type="ORF">IWW38_001969</name>
</gene>
<evidence type="ECO:0000313" key="2">
    <source>
        <dbReference type="Proteomes" id="UP001139981"/>
    </source>
</evidence>
<keyword evidence="2" id="KW-1185">Reference proteome</keyword>